<evidence type="ECO:0000256" key="2">
    <source>
        <dbReference type="ARBA" id="ARBA00023002"/>
    </source>
</evidence>
<keyword evidence="5" id="KW-1185">Reference proteome</keyword>
<reference evidence="4 5" key="1">
    <citation type="journal article" date="2015" name="Sci. Rep.">
        <title>Chromosome-level genome map provides insights into diverse defense mechanisms in the medicinal fungus Ganoderma sinense.</title>
        <authorList>
            <person name="Zhu Y."/>
            <person name="Xu J."/>
            <person name="Sun C."/>
            <person name="Zhou S."/>
            <person name="Xu H."/>
            <person name="Nelson D.R."/>
            <person name="Qian J."/>
            <person name="Song J."/>
            <person name="Luo H."/>
            <person name="Xiang L."/>
            <person name="Li Y."/>
            <person name="Xu Z."/>
            <person name="Ji A."/>
            <person name="Wang L."/>
            <person name="Lu S."/>
            <person name="Hayward A."/>
            <person name="Sun W."/>
            <person name="Li X."/>
            <person name="Schwartz D.C."/>
            <person name="Wang Y."/>
            <person name="Chen S."/>
        </authorList>
    </citation>
    <scope>NUCLEOTIDE SEQUENCE [LARGE SCALE GENOMIC DNA]</scope>
    <source>
        <strain evidence="4 5">ZZ0214-1</strain>
    </source>
</reference>
<evidence type="ECO:0000313" key="5">
    <source>
        <dbReference type="Proteomes" id="UP000230002"/>
    </source>
</evidence>
<keyword evidence="2" id="KW-0560">Oxidoreductase</keyword>
<evidence type="ECO:0000313" key="4">
    <source>
        <dbReference type="EMBL" id="PIL30680.1"/>
    </source>
</evidence>
<organism evidence="4 5">
    <name type="scientific">Ganoderma sinense ZZ0214-1</name>
    <dbReference type="NCBI Taxonomy" id="1077348"/>
    <lineage>
        <taxon>Eukaryota</taxon>
        <taxon>Fungi</taxon>
        <taxon>Dikarya</taxon>
        <taxon>Basidiomycota</taxon>
        <taxon>Agaricomycotina</taxon>
        <taxon>Agaricomycetes</taxon>
        <taxon>Polyporales</taxon>
        <taxon>Polyporaceae</taxon>
        <taxon>Ganoderma</taxon>
    </lineage>
</organism>
<feature type="domain" description="NmrA-like" evidence="3">
    <location>
        <begin position="6"/>
        <end position="138"/>
    </location>
</feature>
<dbReference type="PANTHER" id="PTHR47706">
    <property type="entry name" value="NMRA-LIKE FAMILY PROTEIN"/>
    <property type="match status" value="1"/>
</dbReference>
<dbReference type="Pfam" id="PF05368">
    <property type="entry name" value="NmrA"/>
    <property type="match status" value="1"/>
</dbReference>
<dbReference type="InterPro" id="IPR036291">
    <property type="entry name" value="NAD(P)-bd_dom_sf"/>
</dbReference>
<dbReference type="InterPro" id="IPR008030">
    <property type="entry name" value="NmrA-like"/>
</dbReference>
<accession>A0A2G8SA86</accession>
<dbReference type="Gene3D" id="3.40.50.720">
    <property type="entry name" value="NAD(P)-binding Rossmann-like Domain"/>
    <property type="match status" value="1"/>
</dbReference>
<name>A0A2G8SA86_9APHY</name>
<dbReference type="EMBL" id="AYKW01000014">
    <property type="protein sequence ID" value="PIL30680.1"/>
    <property type="molecule type" value="Genomic_DNA"/>
</dbReference>
<evidence type="ECO:0000259" key="3">
    <source>
        <dbReference type="Pfam" id="PF05368"/>
    </source>
</evidence>
<dbReference type="Proteomes" id="UP000230002">
    <property type="component" value="Unassembled WGS sequence"/>
</dbReference>
<protein>
    <recommendedName>
        <fullName evidence="3">NmrA-like domain-containing protein</fullName>
    </recommendedName>
</protein>
<dbReference type="InterPro" id="IPR051609">
    <property type="entry name" value="NmrA/Isoflavone_reductase-like"/>
</dbReference>
<dbReference type="PANTHER" id="PTHR47706:SF9">
    <property type="entry name" value="NMRA-LIKE DOMAIN-CONTAINING PROTEIN-RELATED"/>
    <property type="match status" value="1"/>
</dbReference>
<keyword evidence="1" id="KW-0521">NADP</keyword>
<dbReference type="STRING" id="1077348.A0A2G8SA86"/>
<dbReference type="OrthoDB" id="5283654at2759"/>
<dbReference type="SUPFAM" id="SSF51735">
    <property type="entry name" value="NAD(P)-binding Rossmann-fold domains"/>
    <property type="match status" value="1"/>
</dbReference>
<proteinExistence type="predicted"/>
<comment type="caution">
    <text evidence="4">The sequence shown here is derived from an EMBL/GenBank/DDBJ whole genome shotgun (WGS) entry which is preliminary data.</text>
</comment>
<sequence>MSLPSVTIIGGTGLVGQHISNAFVTDFRSSFSRVRVLSRDPASEKSQELASKGAELVKLSDDNVFDEAFAGADVIVNALPGSVSEATQQAILQAAARSSAKVYFLGEFGSDHRINDFPGYESPEWLKKQKVEGEARNTLKGKVIALYTSLFLELGFVHPILGIDIKNNAFSGYGSATQRISGTSVVDIGRAVARLSILATNPTTVASVPDHVRIAGSTASLEEIRDIVAGVKGVAPGQIKTEDLAEKKAALKVPGVSFLEYLKVVMGEGKADFSSQNDNELVNPNEKFWKWTSVEDIVRAQ</sequence>
<dbReference type="AlphaFoldDB" id="A0A2G8SA86"/>
<evidence type="ECO:0000256" key="1">
    <source>
        <dbReference type="ARBA" id="ARBA00022857"/>
    </source>
</evidence>
<gene>
    <name evidence="4" type="ORF">GSI_07384</name>
</gene>
<dbReference type="GO" id="GO:0016491">
    <property type="term" value="F:oxidoreductase activity"/>
    <property type="evidence" value="ECO:0007669"/>
    <property type="project" value="UniProtKB-KW"/>
</dbReference>